<evidence type="ECO:0000256" key="1">
    <source>
        <dbReference type="ARBA" id="ARBA00011073"/>
    </source>
</evidence>
<evidence type="ECO:0000259" key="6">
    <source>
        <dbReference type="Pfam" id="PF17766"/>
    </source>
</evidence>
<dbReference type="Gene3D" id="3.40.50.200">
    <property type="entry name" value="Peptidase S8/S53 domain"/>
    <property type="match status" value="1"/>
</dbReference>
<reference evidence="7 8" key="1">
    <citation type="submission" date="2020-08" db="EMBL/GenBank/DDBJ databases">
        <title>Plant Genome Project.</title>
        <authorList>
            <person name="Zhang R.-G."/>
        </authorList>
    </citation>
    <scope>NUCLEOTIDE SEQUENCE [LARGE SCALE GENOMIC DNA]</scope>
    <source>
        <tissue evidence="7">Rhizome</tissue>
    </source>
</reference>
<dbReference type="EMBL" id="JACMSC010000070">
    <property type="protein sequence ID" value="KAG6467233.1"/>
    <property type="molecule type" value="Genomic_DNA"/>
</dbReference>
<dbReference type="GO" id="GO:0006508">
    <property type="term" value="P:proteolysis"/>
    <property type="evidence" value="ECO:0007669"/>
    <property type="project" value="InterPro"/>
</dbReference>
<dbReference type="InterPro" id="IPR036852">
    <property type="entry name" value="Peptidase_S8/S53_dom_sf"/>
</dbReference>
<dbReference type="PROSITE" id="PS51892">
    <property type="entry name" value="SUBTILASE"/>
    <property type="match status" value="1"/>
</dbReference>
<dbReference type="AlphaFoldDB" id="A0A8J5EL83"/>
<feature type="domain" description="Subtilisin-like protease fibronectin type-III" evidence="6">
    <location>
        <begin position="410"/>
        <end position="506"/>
    </location>
</feature>
<keyword evidence="2 4" id="KW-0732">Signal</keyword>
<accession>A0A8J5EL83</accession>
<dbReference type="Gene3D" id="3.50.30.30">
    <property type="match status" value="1"/>
</dbReference>
<organism evidence="7 8">
    <name type="scientific">Zingiber officinale</name>
    <name type="common">Ginger</name>
    <name type="synonym">Amomum zingiber</name>
    <dbReference type="NCBI Taxonomy" id="94328"/>
    <lineage>
        <taxon>Eukaryota</taxon>
        <taxon>Viridiplantae</taxon>
        <taxon>Streptophyta</taxon>
        <taxon>Embryophyta</taxon>
        <taxon>Tracheophyta</taxon>
        <taxon>Spermatophyta</taxon>
        <taxon>Magnoliopsida</taxon>
        <taxon>Liliopsida</taxon>
        <taxon>Zingiberales</taxon>
        <taxon>Zingiberaceae</taxon>
        <taxon>Zingiber</taxon>
    </lineage>
</organism>
<dbReference type="SUPFAM" id="SSF52743">
    <property type="entry name" value="Subtilisin-like"/>
    <property type="match status" value="1"/>
</dbReference>
<comment type="caution">
    <text evidence="3">Lacks conserved residue(s) required for the propagation of feature annotation.</text>
</comment>
<comment type="similarity">
    <text evidence="1 3">Belongs to the peptidase S8 family.</text>
</comment>
<dbReference type="PANTHER" id="PTHR10795">
    <property type="entry name" value="PROPROTEIN CONVERTASE SUBTILISIN/KEXIN"/>
    <property type="match status" value="1"/>
</dbReference>
<keyword evidence="8" id="KW-1185">Reference proteome</keyword>
<dbReference type="InterPro" id="IPR041469">
    <property type="entry name" value="Subtilisin-like_FN3"/>
</dbReference>
<comment type="caution">
    <text evidence="7">The sequence shown here is derived from an EMBL/GenBank/DDBJ whole genome shotgun (WGS) entry which is preliminary data.</text>
</comment>
<evidence type="ECO:0000313" key="7">
    <source>
        <dbReference type="EMBL" id="KAG6467233.1"/>
    </source>
</evidence>
<sequence>MKALLLFTLLFLFNLAFATKKDYIVYLGGHSYTADPTSDDFERTTLSHYDLIGSILGRKLIGARSYNLGDQHLPNGDPSPRDIDGHGTHTLSTAGGAFVRGASIFGQGRGTARGGAPRARLAAYKICWIGCSDANILAAFDDAIHDGVQVISISVGSPASEYATDSLAIGALHAAQRGVIVVASGGNDGPLPGTVENVAPWILTVGASTIDRDFASYLTLGNNKRIRGESLSQKSLPATTFYPLIDGAAAKLHNASQEEASPRASISPVSTQLRVKPSPVMAGFSSQGPNLINLEILKPDITAPGVNILAAFTDAIGPSGIPNFFFHNAARTRDNKRTPMKDLNFVKATPFHYGAGHVRPNRAMDPGLVYDLTFADYVDFICTRGYGPNATAALVGRGYRCPKKPIRVENLNYPSIAVPQLAKSFTVTRRLKNVGAVPAKYRVTVKAPFMIQVAVEPTVLRFERIGEEKKFHVLLTSSNASVGVGFLFGGLTWSDGKHYVRSPITVNVVS</sequence>
<dbReference type="InterPro" id="IPR000209">
    <property type="entry name" value="Peptidase_S8/S53_dom"/>
</dbReference>
<protein>
    <recommendedName>
        <fullName evidence="9">Subtilisin-like protease</fullName>
    </recommendedName>
</protein>
<dbReference type="InterPro" id="IPR045051">
    <property type="entry name" value="SBT"/>
</dbReference>
<dbReference type="Pfam" id="PF00082">
    <property type="entry name" value="Peptidase_S8"/>
    <property type="match status" value="1"/>
</dbReference>
<dbReference type="Gene3D" id="2.60.40.2310">
    <property type="match status" value="1"/>
</dbReference>
<evidence type="ECO:0000259" key="5">
    <source>
        <dbReference type="Pfam" id="PF00082"/>
    </source>
</evidence>
<dbReference type="FunFam" id="2.60.40.2310:FF:000002">
    <property type="entry name" value="p69E protein-like"/>
    <property type="match status" value="1"/>
</dbReference>
<feature type="signal peptide" evidence="4">
    <location>
        <begin position="1"/>
        <end position="18"/>
    </location>
</feature>
<evidence type="ECO:0008006" key="9">
    <source>
        <dbReference type="Google" id="ProtNLM"/>
    </source>
</evidence>
<dbReference type="Pfam" id="PF17766">
    <property type="entry name" value="fn3_6"/>
    <property type="match status" value="1"/>
</dbReference>
<evidence type="ECO:0000256" key="3">
    <source>
        <dbReference type="PROSITE-ProRule" id="PRU01240"/>
    </source>
</evidence>
<evidence type="ECO:0000313" key="8">
    <source>
        <dbReference type="Proteomes" id="UP000734854"/>
    </source>
</evidence>
<dbReference type="GO" id="GO:0004252">
    <property type="term" value="F:serine-type endopeptidase activity"/>
    <property type="evidence" value="ECO:0007669"/>
    <property type="project" value="InterPro"/>
</dbReference>
<name>A0A8J5EL83_ZINOF</name>
<evidence type="ECO:0000256" key="4">
    <source>
        <dbReference type="SAM" id="SignalP"/>
    </source>
</evidence>
<evidence type="ECO:0000256" key="2">
    <source>
        <dbReference type="ARBA" id="ARBA00022729"/>
    </source>
</evidence>
<proteinExistence type="inferred from homology"/>
<gene>
    <name evidence="7" type="ORF">ZIOFF_074921</name>
</gene>
<feature type="domain" description="Peptidase S8/S53" evidence="5">
    <location>
        <begin position="74"/>
        <end position="312"/>
    </location>
</feature>
<dbReference type="Proteomes" id="UP000734854">
    <property type="component" value="Unassembled WGS sequence"/>
</dbReference>
<feature type="chain" id="PRO_5035162626" description="Subtilisin-like protease" evidence="4">
    <location>
        <begin position="19"/>
        <end position="510"/>
    </location>
</feature>